<keyword evidence="1" id="KW-1133">Transmembrane helix</keyword>
<gene>
    <name evidence="2" type="ORF">FB474_0935</name>
</gene>
<feature type="transmembrane region" description="Helical" evidence="1">
    <location>
        <begin position="69"/>
        <end position="85"/>
    </location>
</feature>
<protein>
    <submittedName>
        <fullName evidence="2">Uncharacterized protein DUF3618</fullName>
    </submittedName>
</protein>
<dbReference type="AlphaFoldDB" id="A0A542ZGW0"/>
<comment type="caution">
    <text evidence="2">The sequence shown here is derived from an EMBL/GenBank/DDBJ whole genome shotgun (WGS) entry which is preliminary data.</text>
</comment>
<dbReference type="Proteomes" id="UP000319514">
    <property type="component" value="Unassembled WGS sequence"/>
</dbReference>
<keyword evidence="3" id="KW-1185">Reference proteome</keyword>
<organism evidence="2 3">
    <name type="scientific">Oryzihumus leptocrescens</name>
    <dbReference type="NCBI Taxonomy" id="297536"/>
    <lineage>
        <taxon>Bacteria</taxon>
        <taxon>Bacillati</taxon>
        <taxon>Actinomycetota</taxon>
        <taxon>Actinomycetes</taxon>
        <taxon>Micrococcales</taxon>
        <taxon>Intrasporangiaceae</taxon>
        <taxon>Oryzihumus</taxon>
    </lineage>
</organism>
<sequence length="90" mass="9700">MAELEQKSTSVGAIEADINATRDRLAATIDELAFRAQPKEIARREVASVKASLYAATHTPEGDLRVERVAAIGAAVAAVLGLVIWRRTRD</sequence>
<keyword evidence="1" id="KW-0472">Membrane</keyword>
<dbReference type="EMBL" id="VFOQ01000001">
    <property type="protein sequence ID" value="TQL59578.1"/>
    <property type="molecule type" value="Genomic_DNA"/>
</dbReference>
<keyword evidence="1" id="KW-0812">Transmembrane</keyword>
<dbReference type="Pfam" id="PF12277">
    <property type="entry name" value="DUF3618"/>
    <property type="match status" value="1"/>
</dbReference>
<name>A0A542ZGW0_9MICO</name>
<evidence type="ECO:0000313" key="2">
    <source>
        <dbReference type="EMBL" id="TQL59578.1"/>
    </source>
</evidence>
<accession>A0A542ZGW0</accession>
<evidence type="ECO:0000313" key="3">
    <source>
        <dbReference type="Proteomes" id="UP000319514"/>
    </source>
</evidence>
<dbReference type="OrthoDB" id="5149496at2"/>
<proteinExistence type="predicted"/>
<dbReference type="InterPro" id="IPR022062">
    <property type="entry name" value="DUF3618"/>
</dbReference>
<dbReference type="RefSeq" id="WP_141787583.1">
    <property type="nucleotide sequence ID" value="NZ_BAAAKX010000004.1"/>
</dbReference>
<reference evidence="2 3" key="1">
    <citation type="submission" date="2019-06" db="EMBL/GenBank/DDBJ databases">
        <title>Sequencing the genomes of 1000 actinobacteria strains.</title>
        <authorList>
            <person name="Klenk H.-P."/>
        </authorList>
    </citation>
    <scope>NUCLEOTIDE SEQUENCE [LARGE SCALE GENOMIC DNA]</scope>
    <source>
        <strain evidence="2 3">DSM 18082</strain>
    </source>
</reference>
<evidence type="ECO:0000256" key="1">
    <source>
        <dbReference type="SAM" id="Phobius"/>
    </source>
</evidence>